<accession>A0ACC3B971</accession>
<proteinExistence type="predicted"/>
<dbReference type="EMBL" id="JAOPJF010000013">
    <property type="protein sequence ID" value="KAK1147170.1"/>
    <property type="molecule type" value="Genomic_DNA"/>
</dbReference>
<comment type="caution">
    <text evidence="1">The sequence shown here is derived from an EMBL/GenBank/DDBJ whole genome shotgun (WGS) entry which is preliminary data.</text>
</comment>
<organism evidence="1 2">
    <name type="scientific">Aspergillus melleus</name>
    <dbReference type="NCBI Taxonomy" id="138277"/>
    <lineage>
        <taxon>Eukaryota</taxon>
        <taxon>Fungi</taxon>
        <taxon>Dikarya</taxon>
        <taxon>Ascomycota</taxon>
        <taxon>Pezizomycotina</taxon>
        <taxon>Eurotiomycetes</taxon>
        <taxon>Eurotiomycetidae</taxon>
        <taxon>Eurotiales</taxon>
        <taxon>Aspergillaceae</taxon>
        <taxon>Aspergillus</taxon>
        <taxon>Aspergillus subgen. Circumdati</taxon>
    </lineage>
</organism>
<keyword evidence="2" id="KW-1185">Reference proteome</keyword>
<reference evidence="1 2" key="1">
    <citation type="journal article" date="2023" name="ACS Omega">
        <title>Identification of the Neoaspergillic Acid Biosynthesis Gene Cluster by Establishing an In Vitro CRISPR-Ribonucleoprotein Genetic System in Aspergillus melleus.</title>
        <authorList>
            <person name="Yuan B."/>
            <person name="Grau M.F."/>
            <person name="Murata R.M."/>
            <person name="Torok T."/>
            <person name="Venkateswaran K."/>
            <person name="Stajich J.E."/>
            <person name="Wang C.C.C."/>
        </authorList>
    </citation>
    <scope>NUCLEOTIDE SEQUENCE [LARGE SCALE GENOMIC DNA]</scope>
    <source>
        <strain evidence="1 2">IMV 1140</strain>
    </source>
</reference>
<sequence length="201" mass="22000">MRYTVLSLLGAATLATAARLPHAARADTLLYPYRTYRYWVQSGDFKEDPQDQLLVLKNGNQAEETTTIVTFDIAPDLEGRRCKLLFDLWERDVSTGSQQADVFTATKPTGAQAKQDGEVSTQAVAAASKEVAEVIVQSRDEHTGRIKVAAPGVAEWVLSYDGYPEFDCPAGEMAGFEFVGVNDQVAIQWDIGVTGPRVQVL</sequence>
<gene>
    <name evidence="1" type="ORF">N8T08_001909</name>
</gene>
<evidence type="ECO:0000313" key="1">
    <source>
        <dbReference type="EMBL" id="KAK1147170.1"/>
    </source>
</evidence>
<dbReference type="Proteomes" id="UP001177260">
    <property type="component" value="Unassembled WGS sequence"/>
</dbReference>
<name>A0ACC3B971_9EURO</name>
<evidence type="ECO:0000313" key="2">
    <source>
        <dbReference type="Proteomes" id="UP001177260"/>
    </source>
</evidence>
<protein>
    <submittedName>
        <fullName evidence="1">Uncharacterized protein</fullName>
    </submittedName>
</protein>